<proteinExistence type="predicted"/>
<feature type="compositionally biased region" description="Low complexity" evidence="5">
    <location>
        <begin position="329"/>
        <end position="339"/>
    </location>
</feature>
<evidence type="ECO:0008006" key="11">
    <source>
        <dbReference type="Google" id="ProtNLM"/>
    </source>
</evidence>
<dbReference type="InterPro" id="IPR001478">
    <property type="entry name" value="PDZ"/>
</dbReference>
<dbReference type="Proteomes" id="UP000822476">
    <property type="component" value="Unassembled WGS sequence"/>
</dbReference>
<evidence type="ECO:0000256" key="4">
    <source>
        <dbReference type="PROSITE-ProRule" id="PRU00207"/>
    </source>
</evidence>
<protein>
    <recommendedName>
        <fullName evidence="11">Ligand of Numb protein X 2</fullName>
    </recommendedName>
</protein>
<evidence type="ECO:0000259" key="7">
    <source>
        <dbReference type="PROSITE" id="PS50106"/>
    </source>
</evidence>
<dbReference type="Gene3D" id="3.30.40.10">
    <property type="entry name" value="Zinc/RING finger domain, C3HC4 (zinc finger)"/>
    <property type="match status" value="1"/>
</dbReference>
<feature type="domain" description="PDZ" evidence="7">
    <location>
        <begin position="657"/>
        <end position="731"/>
    </location>
</feature>
<dbReference type="GO" id="GO:0008270">
    <property type="term" value="F:zinc ion binding"/>
    <property type="evidence" value="ECO:0007669"/>
    <property type="project" value="UniProtKB-KW"/>
</dbReference>
<sequence>MFPVISQQTFLAYDSSVMTSTTNASLLSLPMPASTSAFRTIHAPGDSLSSSATANCTLTFPAPPPECLLLTENSKNEFLVREKLFQRQSPSTAKSDGSGAVPQFNHATQMHSRLSGPPTLGTHERDCLKQSHLVLEQTSNVFSNTGTVSEASEVLWCGTCGYVHELSSAHKYKYCDVIDTDLLCRICKQPLVDPLDTKCGHTFCSSCLKNHLAVQALCPEDKQIINYLECQQSSNLVKRLLDKLLVICPNSEHCNEVLARCDLESHLAYWCRGAVIACVNHNLGCTYRGLRAHQPAHRWTCPFQLSATRVTTTSDRSGDGRTSLEWNLSSPSPRPKSSSNINANSELGIVGNSSSADVCRDRSRSTSRSATSWSGNPPVVAASNIASIDLKLDGRTELGISLVGGWDTPLLCLIIQEIFLDGLAAKDGRLRPGDQILEVNGEDLSQATHLQACHILSSLVGPLCWLTIYREQPFGAGTTCLGPCLPLKFDEKCELIRIDLVKSEHKRLGIKLAGKKNCLGLYILGLVQDGQAYLDGRLRKDDRILEINAVNLSNGTQEQAAQLIADAKDHVTFLVARMTRPQTPDIIRTASGENVSKCVTFPGSSSQQCDSEVSPLSTASTSVQSTNSRTRITPTFSNRPLELGACTSGVRVCQERVVVLQKQSGESLGMSVAGGVASQRGDVPIYVTNLHANGIAAQSGRVFRGDILLAVNEFELLGLSHERAVAALLNARDSCTQVTLRLLKGPEESSDDRNFIPSWLFWLQLPRYCQIPRLVVLTRDPLLGLGFSIIGGNDFCPISPERSGNTQKVDAETTVAGERTVSPRPIVVKSVVPGSPCFLDGRIRCGDLLLSVDQHALTDVSHAHAVALLKHCTGDVKLRVVSWPGTIV</sequence>
<accession>A0A8S9YK31</accession>
<feature type="domain" description="RING-type" evidence="6">
    <location>
        <begin position="184"/>
        <end position="222"/>
    </location>
</feature>
<evidence type="ECO:0000313" key="9">
    <source>
        <dbReference type="EMBL" id="KAF7255164.1"/>
    </source>
</evidence>
<comment type="caution">
    <text evidence="9">The sequence shown here is derived from an EMBL/GenBank/DDBJ whole genome shotgun (WGS) entry which is preliminary data.</text>
</comment>
<feature type="domain" description="PDZ" evidence="7">
    <location>
        <begin position="497"/>
        <end position="579"/>
    </location>
</feature>
<organism evidence="9 10">
    <name type="scientific">Paragonimus skrjabini miyazakii</name>
    <dbReference type="NCBI Taxonomy" id="59628"/>
    <lineage>
        <taxon>Eukaryota</taxon>
        <taxon>Metazoa</taxon>
        <taxon>Spiralia</taxon>
        <taxon>Lophotrochozoa</taxon>
        <taxon>Platyhelminthes</taxon>
        <taxon>Trematoda</taxon>
        <taxon>Digenea</taxon>
        <taxon>Plagiorchiida</taxon>
        <taxon>Troglotremata</taxon>
        <taxon>Troglotrematidae</taxon>
        <taxon>Paragonimus</taxon>
    </lineage>
</organism>
<dbReference type="EMBL" id="JTDE01004244">
    <property type="protein sequence ID" value="KAF7255164.1"/>
    <property type="molecule type" value="Genomic_DNA"/>
</dbReference>
<dbReference type="PANTHER" id="PTHR19964">
    <property type="entry name" value="MULTIPLE PDZ DOMAIN PROTEIN"/>
    <property type="match status" value="1"/>
</dbReference>
<dbReference type="InterPro" id="IPR017907">
    <property type="entry name" value="Znf_RING_CS"/>
</dbReference>
<dbReference type="OrthoDB" id="438726at2759"/>
<feature type="domain" description="TRAF-type" evidence="8">
    <location>
        <begin position="246"/>
        <end position="288"/>
    </location>
</feature>
<dbReference type="CDD" id="cd16637">
    <property type="entry name" value="mRING-HC-C3HC3D_LNX1-like"/>
    <property type="match status" value="1"/>
</dbReference>
<dbReference type="SMART" id="SM00228">
    <property type="entry name" value="PDZ"/>
    <property type="match status" value="4"/>
</dbReference>
<dbReference type="PROSITE" id="PS50106">
    <property type="entry name" value="PDZ"/>
    <property type="match status" value="4"/>
</dbReference>
<feature type="region of interest" description="Disordered" evidence="5">
    <location>
        <begin position="312"/>
        <end position="361"/>
    </location>
</feature>
<name>A0A8S9YK31_9TREM</name>
<dbReference type="InterPro" id="IPR001293">
    <property type="entry name" value="Znf_TRAF"/>
</dbReference>
<dbReference type="SUPFAM" id="SSF57850">
    <property type="entry name" value="RING/U-box"/>
    <property type="match status" value="1"/>
</dbReference>
<dbReference type="SMART" id="SM00184">
    <property type="entry name" value="RING"/>
    <property type="match status" value="1"/>
</dbReference>
<feature type="domain" description="PDZ" evidence="7">
    <location>
        <begin position="774"/>
        <end position="884"/>
    </location>
</feature>
<dbReference type="Pfam" id="PF00595">
    <property type="entry name" value="PDZ"/>
    <property type="match status" value="4"/>
</dbReference>
<gene>
    <name evidence="9" type="ORF">EG68_08182</name>
</gene>
<keyword evidence="3 4" id="KW-0862">Zinc</keyword>
<dbReference type="InterPro" id="IPR018957">
    <property type="entry name" value="Znf_C3HC4_RING-type"/>
</dbReference>
<dbReference type="Gene3D" id="2.30.42.10">
    <property type="match status" value="4"/>
</dbReference>
<dbReference type="PROSITE" id="PS50089">
    <property type="entry name" value="ZF_RING_2"/>
    <property type="match status" value="1"/>
</dbReference>
<dbReference type="PROSITE" id="PS00518">
    <property type="entry name" value="ZF_RING_1"/>
    <property type="match status" value="1"/>
</dbReference>
<feature type="zinc finger region" description="TRAF-type" evidence="4">
    <location>
        <begin position="246"/>
        <end position="288"/>
    </location>
</feature>
<evidence type="ECO:0000256" key="2">
    <source>
        <dbReference type="ARBA" id="ARBA00022771"/>
    </source>
</evidence>
<reference evidence="9" key="1">
    <citation type="submission" date="2019-07" db="EMBL/GenBank/DDBJ databases">
        <title>Annotation for the trematode Paragonimus miyazaki's.</title>
        <authorList>
            <person name="Choi Y.-J."/>
        </authorList>
    </citation>
    <scope>NUCLEOTIDE SEQUENCE</scope>
    <source>
        <strain evidence="9">Japan</strain>
    </source>
</reference>
<dbReference type="SUPFAM" id="SSF50156">
    <property type="entry name" value="PDZ domain-like"/>
    <property type="match status" value="4"/>
</dbReference>
<evidence type="ECO:0000259" key="8">
    <source>
        <dbReference type="PROSITE" id="PS50145"/>
    </source>
</evidence>
<dbReference type="InterPro" id="IPR036034">
    <property type="entry name" value="PDZ_sf"/>
</dbReference>
<evidence type="ECO:0000313" key="10">
    <source>
        <dbReference type="Proteomes" id="UP000822476"/>
    </source>
</evidence>
<keyword evidence="2 4" id="KW-0863">Zinc-finger</keyword>
<evidence type="ECO:0000256" key="3">
    <source>
        <dbReference type="ARBA" id="ARBA00022833"/>
    </source>
</evidence>
<evidence type="ECO:0000256" key="5">
    <source>
        <dbReference type="SAM" id="MobiDB-lite"/>
    </source>
</evidence>
<evidence type="ECO:0000256" key="1">
    <source>
        <dbReference type="ARBA" id="ARBA00022723"/>
    </source>
</evidence>
<evidence type="ECO:0000259" key="6">
    <source>
        <dbReference type="PROSITE" id="PS50089"/>
    </source>
</evidence>
<feature type="domain" description="PDZ" evidence="7">
    <location>
        <begin position="387"/>
        <end position="456"/>
    </location>
</feature>
<dbReference type="PROSITE" id="PS50145">
    <property type="entry name" value="ZF_TRAF"/>
    <property type="match status" value="1"/>
</dbReference>
<keyword evidence="1 4" id="KW-0479">Metal-binding</keyword>
<dbReference type="AlphaFoldDB" id="A0A8S9YK31"/>
<dbReference type="SUPFAM" id="SSF49599">
    <property type="entry name" value="TRAF domain-like"/>
    <property type="match status" value="1"/>
</dbReference>
<keyword evidence="10" id="KW-1185">Reference proteome</keyword>
<dbReference type="PANTHER" id="PTHR19964:SF84">
    <property type="entry name" value="LIGAND OF NUMB PROTEIN X 2-LIKE ISOFORM X1"/>
    <property type="match status" value="1"/>
</dbReference>
<dbReference type="InterPro" id="IPR051342">
    <property type="entry name" value="PDZ_scaffold"/>
</dbReference>
<dbReference type="InterPro" id="IPR013083">
    <property type="entry name" value="Znf_RING/FYVE/PHD"/>
</dbReference>
<dbReference type="Pfam" id="PF00097">
    <property type="entry name" value="zf-C3HC4"/>
    <property type="match status" value="1"/>
</dbReference>
<dbReference type="InterPro" id="IPR001841">
    <property type="entry name" value="Znf_RING"/>
</dbReference>
<feature type="compositionally biased region" description="Polar residues" evidence="5">
    <location>
        <begin position="340"/>
        <end position="356"/>
    </location>
</feature>